<evidence type="ECO:0000313" key="3">
    <source>
        <dbReference type="EMBL" id="CAG9334111.1"/>
    </source>
</evidence>
<dbReference type="InterPro" id="IPR004046">
    <property type="entry name" value="GST_C"/>
</dbReference>
<dbReference type="Gene3D" id="1.20.1050.130">
    <property type="match status" value="1"/>
</dbReference>
<dbReference type="InterPro" id="IPR050213">
    <property type="entry name" value="GST_superfamily"/>
</dbReference>
<dbReference type="SFLD" id="SFLDS00019">
    <property type="entry name" value="Glutathione_Transferase_(cytos"/>
    <property type="match status" value="1"/>
</dbReference>
<organism evidence="3 4">
    <name type="scientific">Blepharisma stoltei</name>
    <dbReference type="NCBI Taxonomy" id="1481888"/>
    <lineage>
        <taxon>Eukaryota</taxon>
        <taxon>Sar</taxon>
        <taxon>Alveolata</taxon>
        <taxon>Ciliophora</taxon>
        <taxon>Postciliodesmatophora</taxon>
        <taxon>Heterotrichea</taxon>
        <taxon>Heterotrichida</taxon>
        <taxon>Blepharismidae</taxon>
        <taxon>Blepharisma</taxon>
    </lineage>
</organism>
<gene>
    <name evidence="3" type="ORF">BSTOLATCC_MIC59910</name>
</gene>
<dbReference type="PANTHER" id="PTHR11571:SF150">
    <property type="entry name" value="GLUTATHIONE S-TRANSFERASE"/>
    <property type="match status" value="1"/>
</dbReference>
<evidence type="ECO:0000313" key="4">
    <source>
        <dbReference type="Proteomes" id="UP001162131"/>
    </source>
</evidence>
<dbReference type="CDD" id="cd03039">
    <property type="entry name" value="GST_N_Sigma_like"/>
    <property type="match status" value="1"/>
</dbReference>
<dbReference type="PROSITE" id="PS50404">
    <property type="entry name" value="GST_NTER"/>
    <property type="match status" value="1"/>
</dbReference>
<name>A0AAU9KEN8_9CILI</name>
<dbReference type="GO" id="GO:0006749">
    <property type="term" value="P:glutathione metabolic process"/>
    <property type="evidence" value="ECO:0007669"/>
    <property type="project" value="TreeGrafter"/>
</dbReference>
<dbReference type="EMBL" id="CAJZBQ010000057">
    <property type="protein sequence ID" value="CAG9334111.1"/>
    <property type="molecule type" value="Genomic_DNA"/>
</dbReference>
<accession>A0AAU9KEN8</accession>
<dbReference type="SUPFAM" id="SSF47616">
    <property type="entry name" value="GST C-terminal domain-like"/>
    <property type="match status" value="1"/>
</dbReference>
<dbReference type="Pfam" id="PF14497">
    <property type="entry name" value="GST_C_3"/>
    <property type="match status" value="1"/>
</dbReference>
<proteinExistence type="predicted"/>
<dbReference type="InterPro" id="IPR004045">
    <property type="entry name" value="Glutathione_S-Trfase_N"/>
</dbReference>
<dbReference type="AlphaFoldDB" id="A0AAU9KEN8"/>
<feature type="domain" description="GST C-terminal" evidence="2">
    <location>
        <begin position="105"/>
        <end position="231"/>
    </location>
</feature>
<reference evidence="3" key="1">
    <citation type="submission" date="2021-09" db="EMBL/GenBank/DDBJ databases">
        <authorList>
            <consortium name="AG Swart"/>
            <person name="Singh M."/>
            <person name="Singh A."/>
            <person name="Seah K."/>
            <person name="Emmerich C."/>
        </authorList>
    </citation>
    <scope>NUCLEOTIDE SEQUENCE</scope>
    <source>
        <strain evidence="3">ATCC30299</strain>
    </source>
</reference>
<dbReference type="InterPro" id="IPR036282">
    <property type="entry name" value="Glutathione-S-Trfase_C_sf"/>
</dbReference>
<dbReference type="SUPFAM" id="SSF52833">
    <property type="entry name" value="Thioredoxin-like"/>
    <property type="match status" value="1"/>
</dbReference>
<evidence type="ECO:0008006" key="5">
    <source>
        <dbReference type="Google" id="ProtNLM"/>
    </source>
</evidence>
<comment type="caution">
    <text evidence="3">The sequence shown here is derived from an EMBL/GenBank/DDBJ whole genome shotgun (WGS) entry which is preliminary data.</text>
</comment>
<evidence type="ECO:0000259" key="2">
    <source>
        <dbReference type="PROSITE" id="PS50405"/>
    </source>
</evidence>
<dbReference type="PROSITE" id="PS50405">
    <property type="entry name" value="GST_CTER"/>
    <property type="match status" value="1"/>
</dbReference>
<protein>
    <recommendedName>
        <fullName evidence="5">Glutathione S-transferase</fullName>
    </recommendedName>
</protein>
<sequence>MGCGKSNAQQPTPPTKVSAGSKPTFQNVVYHYFPVYARGEVVRLSLHYLGVAYTEDFVTFQTWPDFKPKTEFGQIPVLDINNLKLAQTKSIMRYLFQSFKHYPADNFQAYNVESLVDLIIDMRNPLYEAHVKKAPEQVEALYSTKYPEQLKMLAKRYSTYGSKKFMVGQSVTAADLYAFEYIYDCFMTPLTKQYENLLDQHCPAVKVWAKEFLESSQALKTYLASRPERPF</sequence>
<dbReference type="InterPro" id="IPR010987">
    <property type="entry name" value="Glutathione-S-Trfase_C-like"/>
</dbReference>
<feature type="domain" description="GST N-terminal" evidence="1">
    <location>
        <begin position="26"/>
        <end position="103"/>
    </location>
</feature>
<evidence type="ECO:0000259" key="1">
    <source>
        <dbReference type="PROSITE" id="PS50404"/>
    </source>
</evidence>
<dbReference type="PANTHER" id="PTHR11571">
    <property type="entry name" value="GLUTATHIONE S-TRANSFERASE"/>
    <property type="match status" value="1"/>
</dbReference>
<keyword evidence="4" id="KW-1185">Reference proteome</keyword>
<dbReference type="InterPro" id="IPR040079">
    <property type="entry name" value="Glutathione_S-Trfase"/>
</dbReference>
<dbReference type="Proteomes" id="UP001162131">
    <property type="component" value="Unassembled WGS sequence"/>
</dbReference>
<dbReference type="Pfam" id="PF02798">
    <property type="entry name" value="GST_N"/>
    <property type="match status" value="1"/>
</dbReference>
<dbReference type="InterPro" id="IPR036249">
    <property type="entry name" value="Thioredoxin-like_sf"/>
</dbReference>
<dbReference type="GO" id="GO:0004364">
    <property type="term" value="F:glutathione transferase activity"/>
    <property type="evidence" value="ECO:0007669"/>
    <property type="project" value="TreeGrafter"/>
</dbReference>